<dbReference type="Gene3D" id="3.30.420.10">
    <property type="entry name" value="Ribonuclease H-like superfamily/Ribonuclease H"/>
    <property type="match status" value="1"/>
</dbReference>
<dbReference type="GO" id="GO:0003676">
    <property type="term" value="F:nucleic acid binding"/>
    <property type="evidence" value="ECO:0007669"/>
    <property type="project" value="InterPro"/>
</dbReference>
<evidence type="ECO:0000313" key="2">
    <source>
        <dbReference type="EMBL" id="AWI86454.1"/>
    </source>
</evidence>
<name>A0A2U8HKW5_9RHOB</name>
<dbReference type="GO" id="GO:0005829">
    <property type="term" value="C:cytosol"/>
    <property type="evidence" value="ECO:0007669"/>
    <property type="project" value="TreeGrafter"/>
</dbReference>
<dbReference type="PANTHER" id="PTHR30231">
    <property type="entry name" value="DNA POLYMERASE III SUBUNIT EPSILON"/>
    <property type="match status" value="1"/>
</dbReference>
<dbReference type="GO" id="GO:0006259">
    <property type="term" value="P:DNA metabolic process"/>
    <property type="evidence" value="ECO:0007669"/>
    <property type="project" value="UniProtKB-ARBA"/>
</dbReference>
<dbReference type="SUPFAM" id="SSF53098">
    <property type="entry name" value="Ribonuclease H-like"/>
    <property type="match status" value="1"/>
</dbReference>
<dbReference type="KEGG" id="ypac:CEW88_22080"/>
<dbReference type="Proteomes" id="UP000244915">
    <property type="component" value="Plasmid unnamed2"/>
</dbReference>
<dbReference type="AlphaFoldDB" id="A0A2U8HKW5"/>
<geneLocation type="plasmid" evidence="2 3">
    <name>unnamed2</name>
</geneLocation>
<dbReference type="InterPro" id="IPR012337">
    <property type="entry name" value="RNaseH-like_sf"/>
</dbReference>
<feature type="domain" description="Exonuclease" evidence="1">
    <location>
        <begin position="31"/>
        <end position="196"/>
    </location>
</feature>
<dbReference type="OrthoDB" id="9803913at2"/>
<keyword evidence="2" id="KW-0378">Hydrolase</keyword>
<reference evidence="2 3" key="1">
    <citation type="submission" date="2017-06" db="EMBL/GenBank/DDBJ databases">
        <title>Yangia sp. YSBP01 complete genome sequence.</title>
        <authorList>
            <person name="Woo J.-H."/>
            <person name="Kim H.-S."/>
        </authorList>
    </citation>
    <scope>NUCLEOTIDE SEQUENCE [LARGE SCALE GENOMIC DNA]</scope>
    <source>
        <strain evidence="2 3">YSBP01</strain>
        <plasmid evidence="2 3">unnamed2</plasmid>
    </source>
</reference>
<dbReference type="RefSeq" id="WP_108970553.1">
    <property type="nucleotide sequence ID" value="NZ_CP022192.1"/>
</dbReference>
<keyword evidence="2" id="KW-0614">Plasmid</keyword>
<dbReference type="GO" id="GO:0008408">
    <property type="term" value="F:3'-5' exonuclease activity"/>
    <property type="evidence" value="ECO:0007669"/>
    <property type="project" value="TreeGrafter"/>
</dbReference>
<dbReference type="EMBL" id="CP022192">
    <property type="protein sequence ID" value="AWI86454.1"/>
    <property type="molecule type" value="Genomic_DNA"/>
</dbReference>
<dbReference type="SMART" id="SM00479">
    <property type="entry name" value="EXOIII"/>
    <property type="match status" value="1"/>
</dbReference>
<organism evidence="2 3">
    <name type="scientific">Alloyangia pacifica</name>
    <dbReference type="NCBI Taxonomy" id="311180"/>
    <lineage>
        <taxon>Bacteria</taxon>
        <taxon>Pseudomonadati</taxon>
        <taxon>Pseudomonadota</taxon>
        <taxon>Alphaproteobacteria</taxon>
        <taxon>Rhodobacterales</taxon>
        <taxon>Roseobacteraceae</taxon>
        <taxon>Alloyangia</taxon>
    </lineage>
</organism>
<dbReference type="CDD" id="cd06130">
    <property type="entry name" value="DNA_pol_III_epsilon_like"/>
    <property type="match status" value="1"/>
</dbReference>
<proteinExistence type="predicted"/>
<accession>A0A2U8HKW5</accession>
<keyword evidence="2" id="KW-0540">Nuclease</keyword>
<dbReference type="InterPro" id="IPR013520">
    <property type="entry name" value="Ribonucl_H"/>
</dbReference>
<keyword evidence="2" id="KW-0269">Exonuclease</keyword>
<dbReference type="InterPro" id="IPR036397">
    <property type="entry name" value="RNaseH_sf"/>
</dbReference>
<evidence type="ECO:0000259" key="1">
    <source>
        <dbReference type="SMART" id="SM00479"/>
    </source>
</evidence>
<dbReference type="PANTHER" id="PTHR30231:SF42">
    <property type="entry name" value="EXONUCLEASE"/>
    <property type="match status" value="1"/>
</dbReference>
<dbReference type="Pfam" id="PF00929">
    <property type="entry name" value="RNase_T"/>
    <property type="match status" value="1"/>
</dbReference>
<protein>
    <submittedName>
        <fullName evidence="2">Exonuclease</fullName>
    </submittedName>
</protein>
<sequence length="216" mass="23011">MGNELLRGASPGQGRGPAGAGLAAILHKSFRFVAVDVETANSDAGSICQIGLACVSDSDVEKVVTLLIDPKCRFDGMNVRIHGITAAHVSGEPTFAALLDALGDFLERHLLVQHSSFDARAIRSATEACGRPPQPLKWHDSVKVARLAWPEFKGNGGHGLAHLKTALGLDFRHHDAGEDARAAAEIVLMAEARLQKPFPEILAPRPGGRLRRQVAV</sequence>
<gene>
    <name evidence="2" type="ORF">CEW88_22080</name>
</gene>
<evidence type="ECO:0000313" key="3">
    <source>
        <dbReference type="Proteomes" id="UP000244915"/>
    </source>
</evidence>